<name>A0A6B3M0Z0_9BACT</name>
<gene>
    <name evidence="6" type="ORF">GXP69_18120</name>
</gene>
<evidence type="ECO:0000313" key="6">
    <source>
        <dbReference type="EMBL" id="NEM99620.1"/>
    </source>
</evidence>
<dbReference type="EMBL" id="JAAGWD010000011">
    <property type="protein sequence ID" value="NEM99620.1"/>
    <property type="molecule type" value="Genomic_DNA"/>
</dbReference>
<dbReference type="SMART" id="SM00028">
    <property type="entry name" value="TPR"/>
    <property type="match status" value="5"/>
</dbReference>
<reference evidence="6 7" key="1">
    <citation type="submission" date="2020-02" db="EMBL/GenBank/DDBJ databases">
        <authorList>
            <person name="Kim M.K."/>
        </authorList>
    </citation>
    <scope>NUCLEOTIDE SEQUENCE [LARGE SCALE GENOMIC DNA]</scope>
    <source>
        <strain evidence="6 7">BT327</strain>
    </source>
</reference>
<dbReference type="Proteomes" id="UP000474777">
    <property type="component" value="Unassembled WGS sequence"/>
</dbReference>
<dbReference type="PANTHER" id="PTHR45586">
    <property type="entry name" value="TPR REPEAT-CONTAINING PROTEIN PA4667"/>
    <property type="match status" value="1"/>
</dbReference>
<organism evidence="6 7">
    <name type="scientific">Pontibacter burrus</name>
    <dbReference type="NCBI Taxonomy" id="2704466"/>
    <lineage>
        <taxon>Bacteria</taxon>
        <taxon>Pseudomonadati</taxon>
        <taxon>Bacteroidota</taxon>
        <taxon>Cytophagia</taxon>
        <taxon>Cytophagales</taxon>
        <taxon>Hymenobacteraceae</taxon>
        <taxon>Pontibacter</taxon>
    </lineage>
</organism>
<feature type="repeat" description="TPR" evidence="3">
    <location>
        <begin position="207"/>
        <end position="240"/>
    </location>
</feature>
<dbReference type="PROSITE" id="PS50005">
    <property type="entry name" value="TPR"/>
    <property type="match status" value="1"/>
</dbReference>
<evidence type="ECO:0000256" key="4">
    <source>
        <dbReference type="SAM" id="MobiDB-lite"/>
    </source>
</evidence>
<feature type="region of interest" description="Disordered" evidence="4">
    <location>
        <begin position="40"/>
        <end position="72"/>
    </location>
</feature>
<evidence type="ECO:0000256" key="5">
    <source>
        <dbReference type="SAM" id="Phobius"/>
    </source>
</evidence>
<dbReference type="PANTHER" id="PTHR45586:SF1">
    <property type="entry name" value="LIPOPOLYSACCHARIDE ASSEMBLY PROTEIN B"/>
    <property type="match status" value="1"/>
</dbReference>
<proteinExistence type="predicted"/>
<dbReference type="Pfam" id="PF14559">
    <property type="entry name" value="TPR_19"/>
    <property type="match status" value="1"/>
</dbReference>
<keyword evidence="2 3" id="KW-0802">TPR repeat</keyword>
<dbReference type="InterPro" id="IPR011990">
    <property type="entry name" value="TPR-like_helical_dom_sf"/>
</dbReference>
<dbReference type="SUPFAM" id="SSF48452">
    <property type="entry name" value="TPR-like"/>
    <property type="match status" value="1"/>
</dbReference>
<evidence type="ECO:0000313" key="7">
    <source>
        <dbReference type="Proteomes" id="UP000474777"/>
    </source>
</evidence>
<evidence type="ECO:0000256" key="2">
    <source>
        <dbReference type="ARBA" id="ARBA00022803"/>
    </source>
</evidence>
<comment type="caution">
    <text evidence="6">The sequence shown here is derived from an EMBL/GenBank/DDBJ whole genome shotgun (WGS) entry which is preliminary data.</text>
</comment>
<evidence type="ECO:0000256" key="3">
    <source>
        <dbReference type="PROSITE-ProRule" id="PRU00339"/>
    </source>
</evidence>
<keyword evidence="5" id="KW-0812">Transmembrane</keyword>
<keyword evidence="5" id="KW-0472">Membrane</keyword>
<dbReference type="Gene3D" id="1.25.40.10">
    <property type="entry name" value="Tetratricopeptide repeat domain"/>
    <property type="match status" value="1"/>
</dbReference>
<keyword evidence="5" id="KW-1133">Transmembrane helix</keyword>
<dbReference type="InterPro" id="IPR051012">
    <property type="entry name" value="CellSynth/LPSAsmb/PSIAsmb"/>
</dbReference>
<dbReference type="AlphaFoldDB" id="A0A6B3M0Z0"/>
<dbReference type="InterPro" id="IPR019734">
    <property type="entry name" value="TPR_rpt"/>
</dbReference>
<accession>A0A6B3M0Z0</accession>
<dbReference type="RefSeq" id="WP_163916908.1">
    <property type="nucleotide sequence ID" value="NZ_JAAGWD010000011.1"/>
</dbReference>
<evidence type="ECO:0000256" key="1">
    <source>
        <dbReference type="ARBA" id="ARBA00022737"/>
    </source>
</evidence>
<keyword evidence="7" id="KW-1185">Reference proteome</keyword>
<sequence>MTRNQLIIVIVAIALIAGIFFLPKVVVNDKEDKLAANGAESTLPEGHSADDGHDHGTGTGATTSDPHTKATPEQLMELATIRTRYNKATETQQRTLLAGELAQAYASAGRYDSAGYYFETVAQARPGERAYRRAGDNYFEAFTYAASQERAAELGTKARAMYEQVLKNNPADLDAKTNVAMTYIASSSPMQGVTMLREVIAADPNNQKALFNLGILSIQSGQYDKAVGHFQNLVKANPAHVEGNFYLAVSLAETGQNEEAKALFNKVKTMRDDPALAASVDEYLARLQ</sequence>
<protein>
    <submittedName>
        <fullName evidence="6">Tetratricopeptide repeat protein</fullName>
    </submittedName>
</protein>
<feature type="transmembrane region" description="Helical" evidence="5">
    <location>
        <begin position="6"/>
        <end position="27"/>
    </location>
</feature>
<feature type="compositionally biased region" description="Basic and acidic residues" evidence="4">
    <location>
        <begin position="47"/>
        <end position="56"/>
    </location>
</feature>
<keyword evidence="1" id="KW-0677">Repeat</keyword>